<dbReference type="OrthoDB" id="372134at2157"/>
<gene>
    <name evidence="16" type="ORF">CK500_12130</name>
</gene>
<dbReference type="InterPro" id="IPR007197">
    <property type="entry name" value="rSAM"/>
</dbReference>
<evidence type="ECO:0000256" key="10">
    <source>
        <dbReference type="ARBA" id="ARBA00051661"/>
    </source>
</evidence>
<dbReference type="AlphaFoldDB" id="A0A2A2FE93"/>
<dbReference type="PROSITE" id="PS01278">
    <property type="entry name" value="MTTASE_RADICAL"/>
    <property type="match status" value="1"/>
</dbReference>
<dbReference type="SFLD" id="SFLDS00029">
    <property type="entry name" value="Radical_SAM"/>
    <property type="match status" value="1"/>
</dbReference>
<keyword evidence="7 11" id="KW-0479">Metal-binding</keyword>
<comment type="similarity">
    <text evidence="2 11">Belongs to the methylthiotransferase family. CDKAL1 subfamily.</text>
</comment>
<keyword evidence="5 11" id="KW-0949">S-adenosyl-L-methionine</keyword>
<comment type="cofactor">
    <cofactor evidence="11">
        <name>[4Fe-4S] cluster</name>
        <dbReference type="ChEBI" id="CHEBI:49883"/>
    </cofactor>
    <text evidence="11">Binds 1 or 2 [4Fe-4S] cluster. One cluster is coordinated with 3 cysteines and an exchangeable S-adenosyl-L-methionine.</text>
</comment>
<dbReference type="EC" id="2.8.4.5" evidence="11"/>
<evidence type="ECO:0000259" key="13">
    <source>
        <dbReference type="PROSITE" id="PS50926"/>
    </source>
</evidence>
<dbReference type="Pfam" id="PF00919">
    <property type="entry name" value="UPF0004"/>
    <property type="match status" value="1"/>
</dbReference>
<keyword evidence="6 11" id="KW-0819">tRNA processing</keyword>
<dbReference type="GO" id="GO:0051539">
    <property type="term" value="F:4 iron, 4 sulfur cluster binding"/>
    <property type="evidence" value="ECO:0007669"/>
    <property type="project" value="UniProtKB-UniRule"/>
</dbReference>
<comment type="caution">
    <text evidence="16">The sequence shown here is derived from an EMBL/GenBank/DDBJ whole genome shotgun (WGS) entry which is preliminary data.</text>
</comment>
<dbReference type="RefSeq" id="WP_095637486.1">
    <property type="nucleotide sequence ID" value="NZ_NSKC01000008.1"/>
</dbReference>
<dbReference type="SMART" id="SM00729">
    <property type="entry name" value="Elp3"/>
    <property type="match status" value="1"/>
</dbReference>
<keyword evidence="4 11" id="KW-0808">Transferase</keyword>
<dbReference type="InterPro" id="IPR002792">
    <property type="entry name" value="TRAM_dom"/>
</dbReference>
<evidence type="ECO:0000313" key="16">
    <source>
        <dbReference type="EMBL" id="PAU82873.1"/>
    </source>
</evidence>
<sequence length="444" mass="48578">MATYHIETYGCSSNRGESREIERALRDGGHRPADGPEDADVAILNTCTVVEKTERNMLRRAEELAEITAELVVTGCMALAQGEAFEEADVDAEILHWDEVPAYVLNGECPTVTPDAEPVLDGVVGILPIARGCMSNCSYCITKFATGRVDSPSVEENVEKARALVHAGAKEIRVTGQDTGVYGWDEGDRKLPELLDRICDIDGEFRVRLGMANPGGIHGIHEELADVFARNEELYDFVHAPVQSGSDAVLEDMRRQHRVGKFREVVETFDDRLDHWTLSTDFIVGFPTESDADHERSMDLLAEVRPEKINVTRFSKRPGTDAAEMKGLGGTVKKERSKAMSELKMEVVGEAYESMVGETFEALVVEEGTGDSVKCRDSAYRQIIVQKATERGVEVGDFLEVEVTGHNTVYAFGDPVAPDSAERGSVDGESVERDDAPGSTTSSA</sequence>
<dbReference type="InterPro" id="IPR013848">
    <property type="entry name" value="Methylthiotransferase_N"/>
</dbReference>
<dbReference type="PANTHER" id="PTHR11918:SF45">
    <property type="entry name" value="THREONYLCARBAMOYLADENOSINE TRNA METHYLTHIOTRANSFERASE"/>
    <property type="match status" value="1"/>
</dbReference>
<reference evidence="16 17" key="1">
    <citation type="submission" date="2017-08" db="EMBL/GenBank/DDBJ databases">
        <title>The strain WRN001 was isolated from Binhai saline alkaline soil, Tianjin, China.</title>
        <authorList>
            <person name="Liu D."/>
            <person name="Zhang G."/>
        </authorList>
    </citation>
    <scope>NUCLEOTIDE SEQUENCE [LARGE SCALE GENOMIC DNA]</scope>
    <source>
        <strain evidence="16 17">WN019</strain>
    </source>
</reference>
<dbReference type="InterPro" id="IPR023404">
    <property type="entry name" value="rSAM_horseshoe"/>
</dbReference>
<name>A0A2A2FE93_9EURY</name>
<dbReference type="Gene3D" id="3.40.50.12160">
    <property type="entry name" value="Methylthiotransferase, N-terminal domain"/>
    <property type="match status" value="1"/>
</dbReference>
<dbReference type="InterPro" id="IPR005839">
    <property type="entry name" value="Methylthiotransferase"/>
</dbReference>
<keyword evidence="17" id="KW-1185">Reference proteome</keyword>
<keyword evidence="8 11" id="KW-0408">Iron</keyword>
<evidence type="ECO:0000259" key="14">
    <source>
        <dbReference type="PROSITE" id="PS51449"/>
    </source>
</evidence>
<evidence type="ECO:0000256" key="9">
    <source>
        <dbReference type="ARBA" id="ARBA00023014"/>
    </source>
</evidence>
<keyword evidence="3 11" id="KW-0004">4Fe-4S</keyword>
<evidence type="ECO:0000313" key="17">
    <source>
        <dbReference type="Proteomes" id="UP000218083"/>
    </source>
</evidence>
<dbReference type="EMBL" id="NSKC01000008">
    <property type="protein sequence ID" value="PAU82873.1"/>
    <property type="molecule type" value="Genomic_DNA"/>
</dbReference>
<evidence type="ECO:0000259" key="15">
    <source>
        <dbReference type="PROSITE" id="PS51918"/>
    </source>
</evidence>
<evidence type="ECO:0000256" key="5">
    <source>
        <dbReference type="ARBA" id="ARBA00022691"/>
    </source>
</evidence>
<dbReference type="PROSITE" id="PS50926">
    <property type="entry name" value="TRAM"/>
    <property type="match status" value="1"/>
</dbReference>
<dbReference type="PANTHER" id="PTHR11918">
    <property type="entry name" value="RADICAL SAM PROTEINS"/>
    <property type="match status" value="1"/>
</dbReference>
<dbReference type="GO" id="GO:0035598">
    <property type="term" value="F:tRNA (N(6)-L-threonylcarbamoyladenosine(37)-C(2))-methylthiotransferase activity"/>
    <property type="evidence" value="ECO:0007669"/>
    <property type="project" value="UniProtKB-UniRule"/>
</dbReference>
<evidence type="ECO:0000256" key="12">
    <source>
        <dbReference type="SAM" id="MobiDB-lite"/>
    </source>
</evidence>
<dbReference type="InterPro" id="IPR006466">
    <property type="entry name" value="MiaB-like_arc_euk"/>
</dbReference>
<feature type="domain" description="Radical SAM core" evidence="15">
    <location>
        <begin position="119"/>
        <end position="354"/>
    </location>
</feature>
<feature type="region of interest" description="Disordered" evidence="12">
    <location>
        <begin position="413"/>
        <end position="444"/>
    </location>
</feature>
<evidence type="ECO:0000256" key="3">
    <source>
        <dbReference type="ARBA" id="ARBA00022485"/>
    </source>
</evidence>
<evidence type="ECO:0000256" key="2">
    <source>
        <dbReference type="ARBA" id="ARBA00008616"/>
    </source>
</evidence>
<dbReference type="PROSITE" id="PS51918">
    <property type="entry name" value="RADICAL_SAM"/>
    <property type="match status" value="1"/>
</dbReference>
<dbReference type="Proteomes" id="UP000218083">
    <property type="component" value="Unassembled WGS sequence"/>
</dbReference>
<dbReference type="InterPro" id="IPR020612">
    <property type="entry name" value="Methylthiotransferase_CS"/>
</dbReference>
<feature type="domain" description="MTTase N-terminal" evidence="14">
    <location>
        <begin position="2"/>
        <end position="109"/>
    </location>
</feature>
<accession>A0A2A2FE93</accession>
<dbReference type="InterPro" id="IPR006638">
    <property type="entry name" value="Elp3/MiaA/NifB-like_rSAM"/>
</dbReference>
<dbReference type="GO" id="GO:0046872">
    <property type="term" value="F:metal ion binding"/>
    <property type="evidence" value="ECO:0007669"/>
    <property type="project" value="UniProtKB-UniRule"/>
</dbReference>
<dbReference type="Gene3D" id="3.80.30.20">
    <property type="entry name" value="tm_1862 like domain"/>
    <property type="match status" value="1"/>
</dbReference>
<evidence type="ECO:0000256" key="8">
    <source>
        <dbReference type="ARBA" id="ARBA00023004"/>
    </source>
</evidence>
<evidence type="ECO:0000256" key="4">
    <source>
        <dbReference type="ARBA" id="ARBA00022679"/>
    </source>
</evidence>
<keyword evidence="9 11" id="KW-0411">Iron-sulfur</keyword>
<dbReference type="InterPro" id="IPR058240">
    <property type="entry name" value="rSAM_sf"/>
</dbReference>
<dbReference type="NCBIfam" id="TIGR00089">
    <property type="entry name" value="MiaB/RimO family radical SAM methylthiotransferase"/>
    <property type="match status" value="1"/>
</dbReference>
<dbReference type="PROSITE" id="PS51449">
    <property type="entry name" value="MTTASE_N"/>
    <property type="match status" value="1"/>
</dbReference>
<dbReference type="SFLD" id="SFLDG01082">
    <property type="entry name" value="B12-binding_domain_containing"/>
    <property type="match status" value="1"/>
</dbReference>
<feature type="domain" description="TRAM" evidence="13">
    <location>
        <begin position="353"/>
        <end position="417"/>
    </location>
</feature>
<dbReference type="InterPro" id="IPR038135">
    <property type="entry name" value="Methylthiotransferase_N_sf"/>
</dbReference>
<dbReference type="CDD" id="cd01335">
    <property type="entry name" value="Radical_SAM"/>
    <property type="match status" value="1"/>
</dbReference>
<comment type="function">
    <text evidence="1 11">Catalyzes the methylthiolation of N6-threonylcarbamoyladenosine (t(6)A), leading to the formation of 2-methylthio-N6-threonylcarbamoyladenosine (ms(2)t(6)A) at position 37 in tRNAs that read codons beginning with adenine.</text>
</comment>
<dbReference type="Pfam" id="PF04055">
    <property type="entry name" value="Radical_SAM"/>
    <property type="match status" value="1"/>
</dbReference>
<protein>
    <recommendedName>
        <fullName evidence="11">tRNA-t(6)A37 methylthiotransferase</fullName>
        <ecNumber evidence="11">2.8.4.5</ecNumber>
    </recommendedName>
</protein>
<dbReference type="NCBIfam" id="TIGR01578">
    <property type="entry name" value="MiaB-like-B"/>
    <property type="match status" value="1"/>
</dbReference>
<evidence type="ECO:0000256" key="1">
    <source>
        <dbReference type="ARBA" id="ARBA00002399"/>
    </source>
</evidence>
<comment type="catalytic activity">
    <reaction evidence="10 11">
        <text>N(6)-L-threonylcarbamoyladenosine(37) in tRNA + (sulfur carrier)-SH + AH2 + 2 S-adenosyl-L-methionine = 2-methylsulfanyl-N(6)-L-threonylcarbamoyladenosine(37) in tRNA + (sulfur carrier)-H + 5'-deoxyadenosine + L-methionine + A + S-adenosyl-L-homocysteine + 2 H(+)</text>
        <dbReference type="Rhea" id="RHEA:37075"/>
        <dbReference type="Rhea" id="RHEA-COMP:10163"/>
        <dbReference type="Rhea" id="RHEA-COMP:11092"/>
        <dbReference type="Rhea" id="RHEA-COMP:14737"/>
        <dbReference type="Rhea" id="RHEA-COMP:14739"/>
        <dbReference type="ChEBI" id="CHEBI:13193"/>
        <dbReference type="ChEBI" id="CHEBI:15378"/>
        <dbReference type="ChEBI" id="CHEBI:17319"/>
        <dbReference type="ChEBI" id="CHEBI:17499"/>
        <dbReference type="ChEBI" id="CHEBI:29917"/>
        <dbReference type="ChEBI" id="CHEBI:57844"/>
        <dbReference type="ChEBI" id="CHEBI:57856"/>
        <dbReference type="ChEBI" id="CHEBI:59789"/>
        <dbReference type="ChEBI" id="CHEBI:64428"/>
        <dbReference type="ChEBI" id="CHEBI:74418"/>
        <dbReference type="ChEBI" id="CHEBI:74420"/>
        <dbReference type="EC" id="2.8.4.5"/>
    </reaction>
</comment>
<evidence type="ECO:0000256" key="6">
    <source>
        <dbReference type="ARBA" id="ARBA00022694"/>
    </source>
</evidence>
<feature type="compositionally biased region" description="Basic and acidic residues" evidence="12">
    <location>
        <begin position="420"/>
        <end position="436"/>
    </location>
</feature>
<proteinExistence type="inferred from homology"/>
<organism evidence="16 17">
    <name type="scientific">Halorubrum salipaludis</name>
    <dbReference type="NCBI Taxonomy" id="2032630"/>
    <lineage>
        <taxon>Archaea</taxon>
        <taxon>Methanobacteriati</taxon>
        <taxon>Methanobacteriota</taxon>
        <taxon>Stenosarchaea group</taxon>
        <taxon>Halobacteria</taxon>
        <taxon>Halobacteriales</taxon>
        <taxon>Haloferacaceae</taxon>
        <taxon>Halorubrum</taxon>
    </lineage>
</organism>
<evidence type="ECO:0000256" key="7">
    <source>
        <dbReference type="ARBA" id="ARBA00022723"/>
    </source>
</evidence>
<evidence type="ECO:0000256" key="11">
    <source>
        <dbReference type="RuleBase" id="RU368081"/>
    </source>
</evidence>
<dbReference type="SUPFAM" id="SSF102114">
    <property type="entry name" value="Radical SAM enzymes"/>
    <property type="match status" value="1"/>
</dbReference>